<reference evidence="14" key="1">
    <citation type="submission" date="2021-06" db="EMBL/GenBank/DDBJ databases">
        <title>Comparative genomics, transcriptomics and evolutionary studies reveal genomic signatures of adaptation to plant cell wall in hemibiotrophic fungi.</title>
        <authorList>
            <consortium name="DOE Joint Genome Institute"/>
            <person name="Baroncelli R."/>
            <person name="Diaz J.F."/>
            <person name="Benocci T."/>
            <person name="Peng M."/>
            <person name="Battaglia E."/>
            <person name="Haridas S."/>
            <person name="Andreopoulos W."/>
            <person name="Labutti K."/>
            <person name="Pangilinan J."/>
            <person name="Floch G.L."/>
            <person name="Makela M.R."/>
            <person name="Henrissat B."/>
            <person name="Grigoriev I.V."/>
            <person name="Crouch J.A."/>
            <person name="De Vries R.P."/>
            <person name="Sukno S.A."/>
            <person name="Thon M.R."/>
        </authorList>
    </citation>
    <scope>NUCLEOTIDE SEQUENCE</scope>
    <source>
        <strain evidence="14">MAFF235873</strain>
    </source>
</reference>
<evidence type="ECO:0000256" key="6">
    <source>
        <dbReference type="ARBA" id="ARBA00023140"/>
    </source>
</evidence>
<dbReference type="InterPro" id="IPR006785">
    <property type="entry name" value="Pex14_N"/>
</dbReference>
<feature type="compositionally biased region" description="Polar residues" evidence="12">
    <location>
        <begin position="273"/>
        <end position="302"/>
    </location>
</feature>
<dbReference type="Gene3D" id="1.10.10.10">
    <property type="entry name" value="Winged helix-like DNA-binding domain superfamily/Winged helix DNA-binding domain"/>
    <property type="match status" value="1"/>
</dbReference>
<dbReference type="Pfam" id="PF04695">
    <property type="entry name" value="Pex14_N"/>
    <property type="match status" value="1"/>
</dbReference>
<dbReference type="PANTHER" id="PTHR23058:SF0">
    <property type="entry name" value="PEROXISOMAL MEMBRANE PROTEIN PEX14"/>
    <property type="match status" value="1"/>
</dbReference>
<evidence type="ECO:0000256" key="11">
    <source>
        <dbReference type="SAM" id="Coils"/>
    </source>
</evidence>
<dbReference type="GO" id="GO:0005778">
    <property type="term" value="C:peroxisomal membrane"/>
    <property type="evidence" value="ECO:0007669"/>
    <property type="project" value="UniProtKB-SubCell"/>
</dbReference>
<keyword evidence="6 10" id="KW-0576">Peroxisome</keyword>
<dbReference type="GO" id="GO:0016560">
    <property type="term" value="P:protein import into peroxisome matrix, docking"/>
    <property type="evidence" value="ECO:0007669"/>
    <property type="project" value="UniProtKB-UniRule"/>
</dbReference>
<accession>A0AAD9HNR6</accession>
<comment type="function">
    <text evidence="10">Component of the PEX13-PEX14 docking complex, a translocon channel that specifically mediates the import of peroxisomal cargo proteins bound to PEX5 receptor. The PEX13-PEX14 docking complex forms a large import pore which can be opened to a diameter of about 9 nm. Mechanistically, PEX5 receptor along with cargo proteins associates with the PEX14 subunit of the PEX13-PEX14 docking complex in the cytosol, leading to the insertion of the receptor into the organelle membrane with the concomitant translocation of the cargo into the peroxisome matrix.</text>
</comment>
<evidence type="ECO:0000313" key="14">
    <source>
        <dbReference type="EMBL" id="KAK2031417.1"/>
    </source>
</evidence>
<evidence type="ECO:0000256" key="9">
    <source>
        <dbReference type="ARBA" id="ARBA00046271"/>
    </source>
</evidence>
<proteinExistence type="inferred from homology"/>
<keyword evidence="5 10" id="KW-0472">Membrane</keyword>
<dbReference type="PANTHER" id="PTHR23058">
    <property type="entry name" value="PEROXISOMAL MEMBRANE PROTEIN PEX14"/>
    <property type="match status" value="1"/>
</dbReference>
<protein>
    <recommendedName>
        <fullName evidence="7 10">Peroxisomal membrane protein PEX14</fullName>
    </recommendedName>
    <alternativeName>
        <fullName evidence="8 10">Peroxin-14</fullName>
    </alternativeName>
</protein>
<feature type="region of interest" description="Disordered" evidence="12">
    <location>
        <begin position="325"/>
        <end position="345"/>
    </location>
</feature>
<evidence type="ECO:0000259" key="13">
    <source>
        <dbReference type="Pfam" id="PF04695"/>
    </source>
</evidence>
<evidence type="ECO:0000256" key="7">
    <source>
        <dbReference type="ARBA" id="ARBA00029502"/>
    </source>
</evidence>
<name>A0AAD9HNR6_9PEZI</name>
<organism evidence="14 15">
    <name type="scientific">Colletotrichum zoysiae</name>
    <dbReference type="NCBI Taxonomy" id="1216348"/>
    <lineage>
        <taxon>Eukaryota</taxon>
        <taxon>Fungi</taxon>
        <taxon>Dikarya</taxon>
        <taxon>Ascomycota</taxon>
        <taxon>Pezizomycotina</taxon>
        <taxon>Sordariomycetes</taxon>
        <taxon>Hypocreomycetidae</taxon>
        <taxon>Glomerellales</taxon>
        <taxon>Glomerellaceae</taxon>
        <taxon>Colletotrichum</taxon>
        <taxon>Colletotrichum graminicola species complex</taxon>
    </lineage>
</organism>
<keyword evidence="11" id="KW-0175">Coiled coil</keyword>
<evidence type="ECO:0000256" key="10">
    <source>
        <dbReference type="RuleBase" id="RU367032"/>
    </source>
</evidence>
<dbReference type="GO" id="GO:1990429">
    <property type="term" value="C:peroxisomal importomer complex"/>
    <property type="evidence" value="ECO:0007669"/>
    <property type="project" value="TreeGrafter"/>
</dbReference>
<comment type="caution">
    <text evidence="14">The sequence shown here is derived from an EMBL/GenBank/DDBJ whole genome shotgun (WGS) entry which is preliminary data.</text>
</comment>
<keyword evidence="2 10" id="KW-0813">Transport</keyword>
<dbReference type="GO" id="GO:0005102">
    <property type="term" value="F:signaling receptor binding"/>
    <property type="evidence" value="ECO:0007669"/>
    <property type="project" value="TreeGrafter"/>
</dbReference>
<evidence type="ECO:0000256" key="3">
    <source>
        <dbReference type="ARBA" id="ARBA00022927"/>
    </source>
</evidence>
<feature type="region of interest" description="Disordered" evidence="12">
    <location>
        <begin position="259"/>
        <end position="309"/>
    </location>
</feature>
<dbReference type="AlphaFoldDB" id="A0AAD9HNR6"/>
<dbReference type="InterPro" id="IPR025655">
    <property type="entry name" value="PEX14"/>
</dbReference>
<evidence type="ECO:0000256" key="12">
    <source>
        <dbReference type="SAM" id="MobiDB-lite"/>
    </source>
</evidence>
<evidence type="ECO:0000256" key="4">
    <source>
        <dbReference type="ARBA" id="ARBA00023010"/>
    </source>
</evidence>
<dbReference type="Proteomes" id="UP001232148">
    <property type="component" value="Unassembled WGS sequence"/>
</dbReference>
<evidence type="ECO:0000256" key="1">
    <source>
        <dbReference type="ARBA" id="ARBA00005443"/>
    </source>
</evidence>
<dbReference type="InterPro" id="IPR036388">
    <property type="entry name" value="WH-like_DNA-bd_sf"/>
</dbReference>
<sequence length="432" mass="47267">MTIREDIVASAFLQDPSVANSSIENRVAFLRTKNLTQEEIDTALSRVGAQPAPAAATGSMTVAPQQQQQQPYYQPYPPQYAAWQPPQPTPKRDWRDWFIMATVVGGVSYGAYTLAKRYVYPLIAPPTPERLEQDKKSIEEQFDKAFGLVEQLAKDTEELKAAEQQRTEKLDTALADLESIVQELRSANTRREIETQRVKDDVQILKDSIPKAMNTQKDLTDSRLKEVNSELTSLKTLITQRMNAASSASTNTLRAGVNAASTSSGLNRPAATGSDNQAGSSEAAANSDTPKTIGTPTYNRPSPFSGATGAKASIPAWQMAMANKEKDSVVSPTPPNEAGDGSSSQQQLAGISEWQMLRLGIKCGSGDERQAVLGGLERSISFCLAFCVEYEKLPPKYGGKFTSRNYFLFCPSLRCCPYWGSYFIFVLATPGF</sequence>
<keyword evidence="3 10" id="KW-0653">Protein transport</keyword>
<evidence type="ECO:0000256" key="2">
    <source>
        <dbReference type="ARBA" id="ARBA00022448"/>
    </source>
</evidence>
<comment type="similarity">
    <text evidence="1 10">Belongs to the peroxin-14 family.</text>
</comment>
<comment type="subcellular location">
    <subcellularLocation>
        <location evidence="9 10">Peroxisome membrane</location>
    </subcellularLocation>
</comment>
<evidence type="ECO:0000313" key="15">
    <source>
        <dbReference type="Proteomes" id="UP001232148"/>
    </source>
</evidence>
<keyword evidence="4" id="KW-0811">Translocation</keyword>
<gene>
    <name evidence="14" type="ORF">LX32DRAFT_650734</name>
</gene>
<feature type="domain" description="Peroxisome membrane anchor protein Pex14p N-terminal" evidence="13">
    <location>
        <begin position="8"/>
        <end position="46"/>
    </location>
</feature>
<keyword evidence="15" id="KW-1185">Reference proteome</keyword>
<feature type="coiled-coil region" evidence="11">
    <location>
        <begin position="152"/>
        <end position="190"/>
    </location>
</feature>
<dbReference type="EMBL" id="MU842840">
    <property type="protein sequence ID" value="KAK2031417.1"/>
    <property type="molecule type" value="Genomic_DNA"/>
</dbReference>
<evidence type="ECO:0000256" key="8">
    <source>
        <dbReference type="ARBA" id="ARBA00029691"/>
    </source>
</evidence>
<evidence type="ECO:0000256" key="5">
    <source>
        <dbReference type="ARBA" id="ARBA00023136"/>
    </source>
</evidence>